<feature type="domain" description="Nudix hydrolase" evidence="5">
    <location>
        <begin position="17"/>
        <end position="147"/>
    </location>
</feature>
<proteinExistence type="inferred from homology"/>
<dbReference type="InterPro" id="IPR020084">
    <property type="entry name" value="NUDIX_hydrolase_CS"/>
</dbReference>
<organism evidence="6 7">
    <name type="scientific">Actinomycetospora endophytica</name>
    <dbReference type="NCBI Taxonomy" id="2291215"/>
    <lineage>
        <taxon>Bacteria</taxon>
        <taxon>Bacillati</taxon>
        <taxon>Actinomycetota</taxon>
        <taxon>Actinomycetes</taxon>
        <taxon>Pseudonocardiales</taxon>
        <taxon>Pseudonocardiaceae</taxon>
        <taxon>Actinomycetospora</taxon>
    </lineage>
</organism>
<dbReference type="InterPro" id="IPR015797">
    <property type="entry name" value="NUDIX_hydrolase-like_dom_sf"/>
</dbReference>
<accession>A0ABS8PJT7</accession>
<dbReference type="PROSITE" id="PS51462">
    <property type="entry name" value="NUDIX"/>
    <property type="match status" value="1"/>
</dbReference>
<name>A0ABS8PJT7_9PSEU</name>
<dbReference type="Proteomes" id="UP001199469">
    <property type="component" value="Unassembled WGS sequence"/>
</dbReference>
<dbReference type="SUPFAM" id="SSF55811">
    <property type="entry name" value="Nudix"/>
    <property type="match status" value="1"/>
</dbReference>
<dbReference type="PROSITE" id="PS00893">
    <property type="entry name" value="NUDIX_BOX"/>
    <property type="match status" value="1"/>
</dbReference>
<evidence type="ECO:0000256" key="2">
    <source>
        <dbReference type="ARBA" id="ARBA00005582"/>
    </source>
</evidence>
<evidence type="ECO:0000313" key="6">
    <source>
        <dbReference type="EMBL" id="MCD2197681.1"/>
    </source>
</evidence>
<dbReference type="InterPro" id="IPR020476">
    <property type="entry name" value="Nudix_hydrolase"/>
</dbReference>
<keyword evidence="3 4" id="KW-0378">Hydrolase</keyword>
<dbReference type="Pfam" id="PF00293">
    <property type="entry name" value="NUDIX"/>
    <property type="match status" value="1"/>
</dbReference>
<evidence type="ECO:0000256" key="1">
    <source>
        <dbReference type="ARBA" id="ARBA00001946"/>
    </source>
</evidence>
<evidence type="ECO:0000256" key="4">
    <source>
        <dbReference type="RuleBase" id="RU003476"/>
    </source>
</evidence>
<evidence type="ECO:0000313" key="7">
    <source>
        <dbReference type="Proteomes" id="UP001199469"/>
    </source>
</evidence>
<dbReference type="InterPro" id="IPR000086">
    <property type="entry name" value="NUDIX_hydrolase_dom"/>
</dbReference>
<protein>
    <submittedName>
        <fullName evidence="6">NUDIX domain-containing protein</fullName>
    </submittedName>
</protein>
<dbReference type="RefSeq" id="WP_230739940.1">
    <property type="nucleotide sequence ID" value="NZ_JAJNDB010000009.1"/>
</dbReference>
<comment type="caution">
    <text evidence="6">The sequence shown here is derived from an EMBL/GenBank/DDBJ whole genome shotgun (WGS) entry which is preliminary data.</text>
</comment>
<reference evidence="6 7" key="1">
    <citation type="submission" date="2021-11" db="EMBL/GenBank/DDBJ databases">
        <title>Draft genome sequence of Actinomycetospora sp. SF1 isolated from the rhizosphere soil.</title>
        <authorList>
            <person name="Duangmal K."/>
            <person name="Chantavorakit T."/>
        </authorList>
    </citation>
    <scope>NUCLEOTIDE SEQUENCE [LARGE SCALE GENOMIC DNA]</scope>
    <source>
        <strain evidence="6 7">TBRC 5722</strain>
    </source>
</reference>
<evidence type="ECO:0000259" key="5">
    <source>
        <dbReference type="PROSITE" id="PS51462"/>
    </source>
</evidence>
<gene>
    <name evidence="6" type="ORF">LQ327_30345</name>
</gene>
<dbReference type="PANTHER" id="PTHR43046:SF16">
    <property type="entry name" value="ADP-RIBOSE PYROPHOSPHATASE YJHB-RELATED"/>
    <property type="match status" value="1"/>
</dbReference>
<evidence type="ECO:0000256" key="3">
    <source>
        <dbReference type="ARBA" id="ARBA00022801"/>
    </source>
</evidence>
<sequence length="155" mass="16782">MGRTDYYDDPNAPMANSLVVAVVAVVLDDDGRVLMIERTDNGKWALPGGAQELGESVRDAAVRETREETGIDVEVSGVVGIYSDPKHVIAYDDGEVRQEFSICLSARAVGGTPTSSDESRSVRWVDPSALYSMAIDPRMRQRIDDGLSGQAPHVD</sequence>
<keyword evidence="7" id="KW-1185">Reference proteome</keyword>
<comment type="cofactor">
    <cofactor evidence="1">
        <name>Mg(2+)</name>
        <dbReference type="ChEBI" id="CHEBI:18420"/>
    </cofactor>
</comment>
<dbReference type="PANTHER" id="PTHR43046">
    <property type="entry name" value="GDP-MANNOSE MANNOSYL HYDROLASE"/>
    <property type="match status" value="1"/>
</dbReference>
<dbReference type="EMBL" id="JAJNDB010000009">
    <property type="protein sequence ID" value="MCD2197681.1"/>
    <property type="molecule type" value="Genomic_DNA"/>
</dbReference>
<comment type="similarity">
    <text evidence="2 4">Belongs to the Nudix hydrolase family.</text>
</comment>
<dbReference type="Gene3D" id="3.90.79.10">
    <property type="entry name" value="Nucleoside Triphosphate Pyrophosphohydrolase"/>
    <property type="match status" value="1"/>
</dbReference>
<dbReference type="PRINTS" id="PR00502">
    <property type="entry name" value="NUDIXFAMILY"/>
</dbReference>